<dbReference type="RefSeq" id="WP_138190292.1">
    <property type="nucleotide sequence ID" value="NZ_VBWP01000002.1"/>
</dbReference>
<proteinExistence type="inferred from homology"/>
<sequence length="452" mass="49680">MTNWLEEAKKYEAAMLKDLAGWIQIPSVLDEANATKEAPLGTANVDALEYFLDLGKRDGFVIKNIDNLAGHIEYGAGNELVGVLGHSDVVPVGEGWLHGTAFSGAVEDGFIYGRGTQDDKGPMMAAYYAVKMLKDLGLPLSKRIRLIDGTDEESGWRCVDRYFATEEMPDTGFSPDANFPLIYAEKGMLNFNIVLNHNDDAIISLSAGDRSNMVPEDARVEFRCSDNLEVAYQAYLDKHNYEGTFDRNGDVQVLTIKGKAVHGMQPALGINALYILFEFLDNHIESPLINLVQKFLDTDGTKFGISHTGVIGNLTINAGVFSYVNGKFDITVNLRHSQEWDADAGLKTMTTALAPFGAFIENAEKKAALYVPQDDVLIETLAGVYRKQTGDNQELLTTGGGTYARVMKKGVAFGMLFEGTEDRMHQTDERVPVADLIKAIAIYAESLYELAK</sequence>
<evidence type="ECO:0000313" key="9">
    <source>
        <dbReference type="EMBL" id="TLG76655.1"/>
    </source>
</evidence>
<gene>
    <name evidence="9" type="primary">pepV</name>
    <name evidence="9" type="ORF">FEZ08_03305</name>
</gene>
<keyword evidence="4" id="KW-0479">Metal-binding</keyword>
<protein>
    <submittedName>
        <fullName evidence="9">Dipeptidase PepV</fullName>
    </submittedName>
</protein>
<evidence type="ECO:0000256" key="6">
    <source>
        <dbReference type="ARBA" id="ARBA00022833"/>
    </source>
</evidence>
<evidence type="ECO:0000256" key="2">
    <source>
        <dbReference type="ARBA" id="ARBA00006247"/>
    </source>
</evidence>
<keyword evidence="7" id="KW-0224">Dipeptidase</keyword>
<dbReference type="InParanoid" id="A0A5R8QF70"/>
<keyword evidence="3" id="KW-0645">Protease</keyword>
<comment type="cofactor">
    <cofactor evidence="1">
        <name>Zn(2+)</name>
        <dbReference type="ChEBI" id="CHEBI:29105"/>
    </cofactor>
</comment>
<dbReference type="GO" id="GO:0016805">
    <property type="term" value="F:dipeptidase activity"/>
    <property type="evidence" value="ECO:0007669"/>
    <property type="project" value="UniProtKB-KW"/>
</dbReference>
<evidence type="ECO:0000256" key="3">
    <source>
        <dbReference type="ARBA" id="ARBA00022670"/>
    </source>
</evidence>
<dbReference type="GO" id="GO:0008237">
    <property type="term" value="F:metallopeptidase activity"/>
    <property type="evidence" value="ECO:0007669"/>
    <property type="project" value="UniProtKB-KW"/>
</dbReference>
<dbReference type="GO" id="GO:0008270">
    <property type="term" value="F:zinc ion binding"/>
    <property type="evidence" value="ECO:0007669"/>
    <property type="project" value="InterPro"/>
</dbReference>
<dbReference type="Pfam" id="PF01546">
    <property type="entry name" value="Peptidase_M20"/>
    <property type="match status" value="1"/>
</dbReference>
<comment type="similarity">
    <text evidence="2">Belongs to the peptidase M20A family.</text>
</comment>
<dbReference type="Proteomes" id="UP000306912">
    <property type="component" value="Unassembled WGS sequence"/>
</dbReference>
<reference evidence="9 10" key="1">
    <citation type="submission" date="2019-05" db="EMBL/GenBank/DDBJ databases">
        <title>Culicoidintestinum kansasii gen. nov., sp. nov. from the gastrointestinal tract of the biting midge, Culicoides sonorensis.</title>
        <authorList>
            <person name="Neupane S."/>
            <person name="Ghosh A."/>
            <person name="Gunther S."/>
            <person name="Martin K."/>
            <person name="Zurek L."/>
        </authorList>
    </citation>
    <scope>NUCLEOTIDE SEQUENCE [LARGE SCALE GENOMIC DNA]</scope>
    <source>
        <strain evidence="9 10">CS-1</strain>
    </source>
</reference>
<evidence type="ECO:0000256" key="5">
    <source>
        <dbReference type="ARBA" id="ARBA00022801"/>
    </source>
</evidence>
<dbReference type="InterPro" id="IPR010964">
    <property type="entry name" value="M20A_pepV-rel"/>
</dbReference>
<dbReference type="InterPro" id="IPR050072">
    <property type="entry name" value="Peptidase_M20A"/>
</dbReference>
<accession>A0A5R8QF70</accession>
<evidence type="ECO:0000256" key="7">
    <source>
        <dbReference type="ARBA" id="ARBA00022997"/>
    </source>
</evidence>
<keyword evidence="10" id="KW-1185">Reference proteome</keyword>
<dbReference type="InterPro" id="IPR002933">
    <property type="entry name" value="Peptidase_M20"/>
</dbReference>
<dbReference type="NCBIfam" id="NF005591">
    <property type="entry name" value="PRK07318.1"/>
    <property type="match status" value="1"/>
</dbReference>
<dbReference type="GO" id="GO:0006508">
    <property type="term" value="P:proteolysis"/>
    <property type="evidence" value="ECO:0007669"/>
    <property type="project" value="UniProtKB-KW"/>
</dbReference>
<dbReference type="PANTHER" id="PTHR43808:SF31">
    <property type="entry name" value="N-ACETYL-L-CITRULLINE DEACETYLASE"/>
    <property type="match status" value="1"/>
</dbReference>
<dbReference type="PANTHER" id="PTHR43808">
    <property type="entry name" value="ACETYLORNITHINE DEACETYLASE"/>
    <property type="match status" value="1"/>
</dbReference>
<dbReference type="OrthoDB" id="9761532at2"/>
<dbReference type="AlphaFoldDB" id="A0A5R8QF70"/>
<dbReference type="SUPFAM" id="SSF55031">
    <property type="entry name" value="Bacterial exopeptidase dimerisation domain"/>
    <property type="match status" value="1"/>
</dbReference>
<comment type="caution">
    <text evidence="9">The sequence shown here is derived from an EMBL/GenBank/DDBJ whole genome shotgun (WGS) entry which is preliminary data.</text>
</comment>
<keyword evidence="8" id="KW-0482">Metalloprotease</keyword>
<organism evidence="9 10">
    <name type="scientific">Culicoidibacter larvae</name>
    <dbReference type="NCBI Taxonomy" id="2579976"/>
    <lineage>
        <taxon>Bacteria</taxon>
        <taxon>Bacillati</taxon>
        <taxon>Bacillota</taxon>
        <taxon>Culicoidibacteria</taxon>
        <taxon>Culicoidibacterales</taxon>
        <taxon>Culicoidibacteraceae</taxon>
        <taxon>Culicoidibacter</taxon>
    </lineage>
</organism>
<dbReference type="InterPro" id="IPR036264">
    <property type="entry name" value="Bact_exopeptidase_dim_dom"/>
</dbReference>
<dbReference type="Gene3D" id="3.40.630.10">
    <property type="entry name" value="Zn peptidases"/>
    <property type="match status" value="1"/>
</dbReference>
<dbReference type="GO" id="GO:0006526">
    <property type="term" value="P:L-arginine biosynthetic process"/>
    <property type="evidence" value="ECO:0007669"/>
    <property type="project" value="TreeGrafter"/>
</dbReference>
<dbReference type="Gene3D" id="3.30.70.360">
    <property type="match status" value="2"/>
</dbReference>
<dbReference type="GO" id="GO:0008777">
    <property type="term" value="F:acetylornithine deacetylase activity"/>
    <property type="evidence" value="ECO:0007669"/>
    <property type="project" value="TreeGrafter"/>
</dbReference>
<evidence type="ECO:0000256" key="4">
    <source>
        <dbReference type="ARBA" id="ARBA00022723"/>
    </source>
</evidence>
<keyword evidence="6" id="KW-0862">Zinc</keyword>
<name>A0A5R8QF70_9FIRM</name>
<dbReference type="NCBIfam" id="TIGR01887">
    <property type="entry name" value="dipeptidaselike"/>
    <property type="match status" value="1"/>
</dbReference>
<evidence type="ECO:0000256" key="1">
    <source>
        <dbReference type="ARBA" id="ARBA00001947"/>
    </source>
</evidence>
<evidence type="ECO:0000313" key="10">
    <source>
        <dbReference type="Proteomes" id="UP000306912"/>
    </source>
</evidence>
<dbReference type="FunCoup" id="A0A5R8QF70">
    <property type="interactions" value="43"/>
</dbReference>
<dbReference type="EMBL" id="VBWP01000002">
    <property type="protein sequence ID" value="TLG76655.1"/>
    <property type="molecule type" value="Genomic_DNA"/>
</dbReference>
<evidence type="ECO:0000256" key="8">
    <source>
        <dbReference type="ARBA" id="ARBA00023049"/>
    </source>
</evidence>
<dbReference type="SUPFAM" id="SSF53187">
    <property type="entry name" value="Zn-dependent exopeptidases"/>
    <property type="match status" value="1"/>
</dbReference>
<keyword evidence="5" id="KW-0378">Hydrolase</keyword>